<dbReference type="CDD" id="cd06529">
    <property type="entry name" value="S24_LexA-like"/>
    <property type="match status" value="1"/>
</dbReference>
<dbReference type="GO" id="GO:0006355">
    <property type="term" value="P:regulation of DNA-templated transcription"/>
    <property type="evidence" value="ECO:0007669"/>
    <property type="project" value="InterPro"/>
</dbReference>
<dbReference type="Pfam" id="PF00717">
    <property type="entry name" value="Peptidase_S24"/>
    <property type="match status" value="1"/>
</dbReference>
<keyword evidence="1" id="KW-0548">Nucleotidyltransferase</keyword>
<dbReference type="Proteomes" id="UP000706891">
    <property type="component" value="Unassembled WGS sequence"/>
</dbReference>
<reference evidence="1" key="2">
    <citation type="journal article" date="2021" name="Sci. Rep.">
        <title>The distribution of antibiotic resistance genes in chicken gut microbiota commensals.</title>
        <authorList>
            <person name="Juricova H."/>
            <person name="Matiasovicova J."/>
            <person name="Kubasova T."/>
            <person name="Cejkova D."/>
            <person name="Rychlik I."/>
        </authorList>
    </citation>
    <scope>NUCLEOTIDE SEQUENCE</scope>
    <source>
        <strain evidence="1">An824</strain>
    </source>
</reference>
<dbReference type="InterPro" id="IPR036286">
    <property type="entry name" value="LexA/Signal_pep-like_sf"/>
</dbReference>
<dbReference type="GO" id="GO:0006281">
    <property type="term" value="P:DNA repair"/>
    <property type="evidence" value="ECO:0007669"/>
    <property type="project" value="UniProtKB-KW"/>
</dbReference>
<name>A0A938WR12_9BACT</name>
<accession>A0A938WR12</accession>
<dbReference type="EMBL" id="JACJJG010000001">
    <property type="protein sequence ID" value="MBM6672397.1"/>
    <property type="molecule type" value="Genomic_DNA"/>
</dbReference>
<keyword evidence="2" id="KW-1185">Reference proteome</keyword>
<dbReference type="GO" id="GO:0009432">
    <property type="term" value="P:SOS response"/>
    <property type="evidence" value="ECO:0007669"/>
    <property type="project" value="UniProtKB-KW"/>
</dbReference>
<dbReference type="InterPro" id="IPR015927">
    <property type="entry name" value="Peptidase_S24_S26A/B/C"/>
</dbReference>
<gene>
    <name evidence="1" type="primary">umuD</name>
    <name evidence="1" type="ORF">H6A34_00620</name>
</gene>
<dbReference type="GO" id="GO:0003677">
    <property type="term" value="F:DNA binding"/>
    <property type="evidence" value="ECO:0007669"/>
    <property type="project" value="InterPro"/>
</dbReference>
<comment type="caution">
    <text evidence="1">The sequence shown here is derived from an EMBL/GenBank/DDBJ whole genome shotgun (WGS) entry which is preliminary data.</text>
</comment>
<dbReference type="NCBIfam" id="NF007621">
    <property type="entry name" value="PRK10276.1"/>
    <property type="match status" value="1"/>
</dbReference>
<dbReference type="GO" id="GO:0003887">
    <property type="term" value="F:DNA-directed DNA polymerase activity"/>
    <property type="evidence" value="ECO:0007669"/>
    <property type="project" value="UniProtKB-EC"/>
</dbReference>
<keyword evidence="1" id="KW-0808">Transferase</keyword>
<sequence>MEDSHKTVVNESGVEKEDGVRLILYSADLSSELLLDFADGGIRAGFPSPAQDYMTESIDLNRELVRHPATTFYARAVGDSMKDCGIDNGDLLVIDKSIDPQEGDIVVAYIDGEFTLKRVKFDVKGDCLWLMPANKDYPPIKVTEENNFIVWGVLTYNIKRQYRRK</sequence>
<dbReference type="InterPro" id="IPR006197">
    <property type="entry name" value="Peptidase_S24_LexA"/>
</dbReference>
<evidence type="ECO:0000313" key="2">
    <source>
        <dbReference type="Proteomes" id="UP000706891"/>
    </source>
</evidence>
<dbReference type="InterPro" id="IPR050077">
    <property type="entry name" value="LexA_repressor"/>
</dbReference>
<organism evidence="1 2">
    <name type="scientific">Marseilla massiliensis</name>
    <dbReference type="NCBI Taxonomy" id="1841864"/>
    <lineage>
        <taxon>Bacteria</taxon>
        <taxon>Pseudomonadati</taxon>
        <taxon>Bacteroidota</taxon>
        <taxon>Bacteroidia</taxon>
        <taxon>Bacteroidales</taxon>
        <taxon>Prevotellaceae</taxon>
        <taxon>Marseilla</taxon>
    </lineage>
</organism>
<dbReference type="GO" id="GO:0016787">
    <property type="term" value="F:hydrolase activity"/>
    <property type="evidence" value="ECO:0007669"/>
    <property type="project" value="UniProtKB-KW"/>
</dbReference>
<evidence type="ECO:0000313" key="1">
    <source>
        <dbReference type="EMBL" id="MBM6672397.1"/>
    </source>
</evidence>
<dbReference type="PRINTS" id="PR00726">
    <property type="entry name" value="LEXASERPTASE"/>
</dbReference>
<protein>
    <submittedName>
        <fullName evidence="1">Translesion error-prone DNA polymerase V autoproteolytic subunit</fullName>
        <ecNumber evidence="1">2.7.7.7</ecNumber>
    </submittedName>
</protein>
<dbReference type="PANTHER" id="PTHR33516:SF2">
    <property type="entry name" value="LEXA REPRESSOR-RELATED"/>
    <property type="match status" value="1"/>
</dbReference>
<reference evidence="1" key="1">
    <citation type="submission" date="2020-08" db="EMBL/GenBank/DDBJ databases">
        <authorList>
            <person name="Cejkova D."/>
            <person name="Kubasova T."/>
            <person name="Jahodarova E."/>
            <person name="Rychlik I."/>
        </authorList>
    </citation>
    <scope>NUCLEOTIDE SEQUENCE</scope>
    <source>
        <strain evidence="1">An824</strain>
    </source>
</reference>
<dbReference type="PANTHER" id="PTHR33516">
    <property type="entry name" value="LEXA REPRESSOR"/>
    <property type="match status" value="1"/>
</dbReference>
<dbReference type="Gene3D" id="2.10.109.10">
    <property type="entry name" value="Umud Fragment, subunit A"/>
    <property type="match status" value="1"/>
</dbReference>
<dbReference type="EC" id="2.7.7.7" evidence="1"/>
<proteinExistence type="predicted"/>
<dbReference type="SUPFAM" id="SSF51306">
    <property type="entry name" value="LexA/Signal peptidase"/>
    <property type="match status" value="1"/>
</dbReference>
<dbReference type="InterPro" id="IPR039418">
    <property type="entry name" value="LexA-like"/>
</dbReference>